<organism evidence="1 2">
    <name type="scientific">Stigmatella aurantiaca (strain DW4/3-1)</name>
    <dbReference type="NCBI Taxonomy" id="378806"/>
    <lineage>
        <taxon>Bacteria</taxon>
        <taxon>Pseudomonadati</taxon>
        <taxon>Myxococcota</taxon>
        <taxon>Myxococcia</taxon>
        <taxon>Myxococcales</taxon>
        <taxon>Cystobacterineae</taxon>
        <taxon>Archangiaceae</taxon>
        <taxon>Stigmatella</taxon>
    </lineage>
</organism>
<dbReference type="EMBL" id="CP002271">
    <property type="protein sequence ID" value="ADO75355.1"/>
    <property type="molecule type" value="Genomic_DNA"/>
</dbReference>
<dbReference type="HOGENOM" id="CLU_2994532_0_0_7"/>
<keyword evidence="2" id="KW-1185">Reference proteome</keyword>
<evidence type="ECO:0000313" key="2">
    <source>
        <dbReference type="Proteomes" id="UP000001351"/>
    </source>
</evidence>
<reference evidence="1 2" key="1">
    <citation type="journal article" date="2011" name="Mol. Biol. Evol.">
        <title>Comparative genomic analysis of fruiting body formation in Myxococcales.</title>
        <authorList>
            <person name="Huntley S."/>
            <person name="Hamann N."/>
            <person name="Wegener-Feldbrugge S."/>
            <person name="Treuner-Lange A."/>
            <person name="Kube M."/>
            <person name="Reinhardt R."/>
            <person name="Klages S."/>
            <person name="Muller R."/>
            <person name="Ronning C.M."/>
            <person name="Nierman W.C."/>
            <person name="Sogaard-Andersen L."/>
        </authorList>
    </citation>
    <scope>NUCLEOTIDE SEQUENCE [LARGE SCALE GENOMIC DNA]</scope>
    <source>
        <strain evidence="1 2">DW4/3-1</strain>
    </source>
</reference>
<gene>
    <name evidence="1" type="ordered locus">STAUR_7600</name>
</gene>
<accession>E3FIK8</accession>
<sequence length="57" mass="6212">MTLENLAVVLEGPGAAHPERRRRLEGFLALQRQTTVELLAASGQQASASSWRRRPAG</sequence>
<dbReference type="KEGG" id="sur:STAUR_7600"/>
<protein>
    <submittedName>
        <fullName evidence="1">Transcriptional regulator (GntR family)</fullName>
    </submittedName>
</protein>
<name>E3FIK8_STIAD</name>
<dbReference type="AlphaFoldDB" id="E3FIK8"/>
<evidence type="ECO:0000313" key="1">
    <source>
        <dbReference type="EMBL" id="ADO75355.1"/>
    </source>
</evidence>
<proteinExistence type="predicted"/>
<dbReference type="eggNOG" id="COG2186">
    <property type="taxonomic scope" value="Bacteria"/>
</dbReference>
<dbReference type="STRING" id="378806.STAUR_7600"/>
<dbReference type="Proteomes" id="UP000001351">
    <property type="component" value="Chromosome"/>
</dbReference>